<name>A0AC61QZI9_9FIRM</name>
<comment type="caution">
    <text evidence="1">The sequence shown here is derived from an EMBL/GenBank/DDBJ whole genome shotgun (WGS) entry which is preliminary data.</text>
</comment>
<dbReference type="Proteomes" id="UP000307720">
    <property type="component" value="Unassembled WGS sequence"/>
</dbReference>
<gene>
    <name evidence="1" type="ORF">E5357_07955</name>
</gene>
<keyword evidence="2" id="KW-1185">Reference proteome</keyword>
<reference evidence="1" key="1">
    <citation type="submission" date="2019-04" db="EMBL/GenBank/DDBJ databases">
        <title>Microbes associate with the intestines of laboratory mice.</title>
        <authorList>
            <person name="Navarre W."/>
            <person name="Wong E."/>
            <person name="Huang K."/>
            <person name="Tropini C."/>
            <person name="Ng K."/>
            <person name="Yu B."/>
        </authorList>
    </citation>
    <scope>NUCLEOTIDE SEQUENCE</scope>
    <source>
        <strain evidence="1">NM72_1-8</strain>
    </source>
</reference>
<accession>A0AC61QZI9</accession>
<proteinExistence type="predicted"/>
<evidence type="ECO:0000313" key="2">
    <source>
        <dbReference type="Proteomes" id="UP000307720"/>
    </source>
</evidence>
<dbReference type="EMBL" id="SRZB01000014">
    <property type="protein sequence ID" value="TGX98742.1"/>
    <property type="molecule type" value="Genomic_DNA"/>
</dbReference>
<organism evidence="1 2">
    <name type="scientific">Hominisplanchenecus murintestinalis</name>
    <dbReference type="NCBI Taxonomy" id="2941517"/>
    <lineage>
        <taxon>Bacteria</taxon>
        <taxon>Bacillati</taxon>
        <taxon>Bacillota</taxon>
        <taxon>Clostridia</taxon>
        <taxon>Lachnospirales</taxon>
        <taxon>Lachnospiraceae</taxon>
        <taxon>Hominisplanchenecus</taxon>
    </lineage>
</organism>
<protein>
    <submittedName>
        <fullName evidence="1">Uncharacterized protein</fullName>
    </submittedName>
</protein>
<evidence type="ECO:0000313" key="1">
    <source>
        <dbReference type="EMBL" id="TGX98742.1"/>
    </source>
</evidence>
<sequence length="200" mass="22047">MIHVSVAGFAMVMEVLGLVFGVLGAFVIFFVFMSRKNEKRFTGRLARMYDFLNFRLCIIEDVLKFCYVLAACLCTGIGLFMSLSVVELTRGLVLLVGGNLAVRIAFEFIMILLRACRNLGELGKNTETPVYAQKEPIIQFHMEEAAAASEGKEPVAVHSKKTAAGKEISAGREKYKVCPSCGEKCSNRFAFCNMCGTKLS</sequence>